<organism evidence="1 2">
    <name type="scientific">Paraglaciecola polaris LMG 21857</name>
    <dbReference type="NCBI Taxonomy" id="1129793"/>
    <lineage>
        <taxon>Bacteria</taxon>
        <taxon>Pseudomonadati</taxon>
        <taxon>Pseudomonadota</taxon>
        <taxon>Gammaproteobacteria</taxon>
        <taxon>Alteromonadales</taxon>
        <taxon>Alteromonadaceae</taxon>
        <taxon>Paraglaciecola</taxon>
    </lineage>
</organism>
<gene>
    <name evidence="1" type="ORF">GPLA_1255</name>
</gene>
<dbReference type="Proteomes" id="UP000006322">
    <property type="component" value="Unassembled WGS sequence"/>
</dbReference>
<dbReference type="EMBL" id="BAER01000033">
    <property type="protein sequence ID" value="GAC32170.1"/>
    <property type="molecule type" value="Genomic_DNA"/>
</dbReference>
<evidence type="ECO:0000313" key="1">
    <source>
        <dbReference type="EMBL" id="GAC32170.1"/>
    </source>
</evidence>
<sequence>MCDFTGEKPINGYILQRLCNYYELTLFMDYHQKCLGLSAPPVNQDAFNYGWGGFNLTCFCAGGHRF</sequence>
<protein>
    <submittedName>
        <fullName evidence="1">Uncharacterized protein</fullName>
    </submittedName>
</protein>
<keyword evidence="2" id="KW-1185">Reference proteome</keyword>
<evidence type="ECO:0000313" key="2">
    <source>
        <dbReference type="Proteomes" id="UP000006322"/>
    </source>
</evidence>
<proteinExistence type="predicted"/>
<accession>K7A9U4</accession>
<name>K7A9U4_9ALTE</name>
<reference evidence="2" key="1">
    <citation type="journal article" date="2014" name="Environ. Microbiol.">
        <title>Comparative genomics of the marine bacterial genus Glaciecola reveals the high degree of genomic diversity and genomic characteristic for cold adaptation.</title>
        <authorList>
            <person name="Qin Q.L."/>
            <person name="Xie B.B."/>
            <person name="Yu Y."/>
            <person name="Shu Y.L."/>
            <person name="Rong J.C."/>
            <person name="Zhang Y.J."/>
            <person name="Zhao D.L."/>
            <person name="Chen X.L."/>
            <person name="Zhang X.Y."/>
            <person name="Chen B."/>
            <person name="Zhou B.C."/>
            <person name="Zhang Y.Z."/>
        </authorList>
    </citation>
    <scope>NUCLEOTIDE SEQUENCE [LARGE SCALE GENOMIC DNA]</scope>
    <source>
        <strain evidence="2">LMG 21857</strain>
    </source>
</reference>
<comment type="caution">
    <text evidence="1">The sequence shown here is derived from an EMBL/GenBank/DDBJ whole genome shotgun (WGS) entry which is preliminary data.</text>
</comment>
<dbReference type="AlphaFoldDB" id="K7A9U4"/>
<dbReference type="STRING" id="1129793.GPLA_1255"/>